<feature type="compositionally biased region" description="Acidic residues" evidence="5">
    <location>
        <begin position="156"/>
        <end position="165"/>
    </location>
</feature>
<comment type="caution">
    <text evidence="6">The sequence shown here is derived from an EMBL/GenBank/DDBJ whole genome shotgun (WGS) entry which is preliminary data.</text>
</comment>
<evidence type="ECO:0008006" key="8">
    <source>
        <dbReference type="Google" id="ProtNLM"/>
    </source>
</evidence>
<dbReference type="Proteomes" id="UP000708148">
    <property type="component" value="Unassembled WGS sequence"/>
</dbReference>
<dbReference type="GO" id="GO:0019843">
    <property type="term" value="F:rRNA binding"/>
    <property type="evidence" value="ECO:0007669"/>
    <property type="project" value="TreeGrafter"/>
</dbReference>
<gene>
    <name evidence="6" type="ORF">OSTQU699_LOCUS661</name>
</gene>
<keyword evidence="3" id="KW-0175">Coiled coil</keyword>
<sequence>MRTAWRLGGCVQRGGGLALMRAVYEFDALAFSRDAAAEDAVPVNYVKKRKAKSKGAEAVFDPEALKDYVTGFRRRKQQRRQEAKDVAASKDLEARRALRAEKRQHLKERMGIGAGEGWVTSSSESEEDDNTEVVVYNVGDATTTVTTAPLKLHDDSDGDCDDDEDPKSGNPEGQRVNSGLGSNETRKVGDKRATGALPQRRRGAGGKKARAVRRRNSKMPTRRFKTRKHEGKKKRR</sequence>
<keyword evidence="4" id="KW-0539">Nucleus</keyword>
<reference evidence="6" key="1">
    <citation type="submission" date="2020-12" db="EMBL/GenBank/DDBJ databases">
        <authorList>
            <person name="Iha C."/>
        </authorList>
    </citation>
    <scope>NUCLEOTIDE SEQUENCE</scope>
</reference>
<dbReference type="GO" id="GO:0005730">
    <property type="term" value="C:nucleolus"/>
    <property type="evidence" value="ECO:0007669"/>
    <property type="project" value="UniProtKB-SubCell"/>
</dbReference>
<evidence type="ECO:0000313" key="7">
    <source>
        <dbReference type="Proteomes" id="UP000708148"/>
    </source>
</evidence>
<feature type="compositionally biased region" description="Basic residues" evidence="5">
    <location>
        <begin position="199"/>
        <end position="236"/>
    </location>
</feature>
<comment type="similarity">
    <text evidence="2">Belongs to the RRP17 family.</text>
</comment>
<dbReference type="Pfam" id="PF09805">
    <property type="entry name" value="Nop25"/>
    <property type="match status" value="1"/>
</dbReference>
<dbReference type="PANTHER" id="PTHR14577">
    <property type="entry name" value="NUCLEOLAR PROTEIN 12"/>
    <property type="match status" value="1"/>
</dbReference>
<dbReference type="AlphaFoldDB" id="A0A8S1IPJ0"/>
<dbReference type="InterPro" id="IPR019186">
    <property type="entry name" value="Nucleolar_protein_12"/>
</dbReference>
<keyword evidence="7" id="KW-1185">Reference proteome</keyword>
<organism evidence="6 7">
    <name type="scientific">Ostreobium quekettii</name>
    <dbReference type="NCBI Taxonomy" id="121088"/>
    <lineage>
        <taxon>Eukaryota</taxon>
        <taxon>Viridiplantae</taxon>
        <taxon>Chlorophyta</taxon>
        <taxon>core chlorophytes</taxon>
        <taxon>Ulvophyceae</taxon>
        <taxon>TCBD clade</taxon>
        <taxon>Bryopsidales</taxon>
        <taxon>Ostreobineae</taxon>
        <taxon>Ostreobiaceae</taxon>
        <taxon>Ostreobium</taxon>
    </lineage>
</organism>
<evidence type="ECO:0000256" key="3">
    <source>
        <dbReference type="ARBA" id="ARBA00023054"/>
    </source>
</evidence>
<dbReference type="PANTHER" id="PTHR14577:SF0">
    <property type="entry name" value="NUCLEOLAR PROTEIN 12"/>
    <property type="match status" value="1"/>
</dbReference>
<evidence type="ECO:0000256" key="5">
    <source>
        <dbReference type="SAM" id="MobiDB-lite"/>
    </source>
</evidence>
<name>A0A8S1IPJ0_9CHLO</name>
<evidence type="ECO:0000256" key="2">
    <source>
        <dbReference type="ARBA" id="ARBA00007175"/>
    </source>
</evidence>
<protein>
    <recommendedName>
        <fullName evidence="8">Nucleolar protein 12</fullName>
    </recommendedName>
</protein>
<evidence type="ECO:0000256" key="4">
    <source>
        <dbReference type="ARBA" id="ARBA00023242"/>
    </source>
</evidence>
<comment type="subcellular location">
    <subcellularLocation>
        <location evidence="1">Nucleus</location>
        <location evidence="1">Nucleolus</location>
    </subcellularLocation>
</comment>
<feature type="region of interest" description="Disordered" evidence="5">
    <location>
        <begin position="147"/>
        <end position="236"/>
    </location>
</feature>
<dbReference type="EMBL" id="CAJHUC010000329">
    <property type="protein sequence ID" value="CAD7695300.1"/>
    <property type="molecule type" value="Genomic_DNA"/>
</dbReference>
<proteinExistence type="inferred from homology"/>
<evidence type="ECO:0000256" key="1">
    <source>
        <dbReference type="ARBA" id="ARBA00004604"/>
    </source>
</evidence>
<accession>A0A8S1IPJ0</accession>
<evidence type="ECO:0000313" key="6">
    <source>
        <dbReference type="EMBL" id="CAD7695300.1"/>
    </source>
</evidence>
<feature type="compositionally biased region" description="Basic and acidic residues" evidence="5">
    <location>
        <begin position="184"/>
        <end position="193"/>
    </location>
</feature>